<dbReference type="SUPFAM" id="SSF51556">
    <property type="entry name" value="Metallo-dependent hydrolases"/>
    <property type="match status" value="1"/>
</dbReference>
<evidence type="ECO:0000256" key="2">
    <source>
        <dbReference type="ARBA" id="ARBA00008829"/>
    </source>
</evidence>
<evidence type="ECO:0000256" key="1">
    <source>
        <dbReference type="ARBA" id="ARBA00001947"/>
    </source>
</evidence>
<dbReference type="EMBL" id="JACHXA010000001">
    <property type="protein sequence ID" value="MBB3064248.1"/>
    <property type="molecule type" value="Genomic_DNA"/>
</dbReference>
<name>A0A839SPV1_9PROT</name>
<proteinExistence type="inferred from homology"/>
<gene>
    <name evidence="4" type="ORF">FHR98_000513</name>
</gene>
<dbReference type="GO" id="GO:0005829">
    <property type="term" value="C:cytosol"/>
    <property type="evidence" value="ECO:0007669"/>
    <property type="project" value="TreeGrafter"/>
</dbReference>
<accession>A0A839SPV1</accession>
<evidence type="ECO:0000313" key="4">
    <source>
        <dbReference type="EMBL" id="MBB3064248.1"/>
    </source>
</evidence>
<dbReference type="InterPro" id="IPR032466">
    <property type="entry name" value="Metal_Hydrolase"/>
</dbReference>
<sequence length="454" mass="49039">MFDLLLTGGNVVDPVNGTFRGDIGIKDGLIAGILVPGSGAAAKKIVSVDGKHVFPGGIDPHTHLGYANPFAQDVNTETVSAALGGVTSVLSFHRHYQNAIPTPYDDYPDLVSMVEDQAHVDVGLHFGILTESQADELDKYIDLGVSSFKFYMAYRGADGKTVGMINEIDDGVMFDSFKKLAAHDHAVACVHCENTDIIGRYAKRVKESGMDGLAAWNAARPAFAEAEHVRRAGYFAEQAGCSLYYVHIGAKEGLQEALIQKQRYGRITVETCTHYLTLTEDSDVGTLGKVNPPLRKQDDLERIWEGVISGEISCVGTDHCAVCRAQKQGTIWQAASGFPGMATIFPVMLTEGYHKRGMSLQRVAQVTSYNAAKTFNLYPRKGTFQIGADADLAVVDIEMERVVDASVLGSASDFSLYEGKTLKGWPVMTFLGGNLIARDGKALGARGNGSFLKR</sequence>
<dbReference type="Pfam" id="PF01979">
    <property type="entry name" value="Amidohydro_1"/>
    <property type="match status" value="1"/>
</dbReference>
<organism evidence="4 5">
    <name type="scientific">Limibacillus halophilus</name>
    <dbReference type="NCBI Taxonomy" id="1579333"/>
    <lineage>
        <taxon>Bacteria</taxon>
        <taxon>Pseudomonadati</taxon>
        <taxon>Pseudomonadota</taxon>
        <taxon>Alphaproteobacteria</taxon>
        <taxon>Rhodospirillales</taxon>
        <taxon>Rhodovibrionaceae</taxon>
        <taxon>Limibacillus</taxon>
    </lineage>
</organism>
<protein>
    <submittedName>
        <fullName evidence="4">Dihydroorotase (Multifunctional complex type)</fullName>
    </submittedName>
</protein>
<reference evidence="4 5" key="1">
    <citation type="submission" date="2020-08" db="EMBL/GenBank/DDBJ databases">
        <title>Genomic Encyclopedia of Type Strains, Phase III (KMG-III): the genomes of soil and plant-associated and newly described type strains.</title>
        <authorList>
            <person name="Whitman W."/>
        </authorList>
    </citation>
    <scope>NUCLEOTIDE SEQUENCE [LARGE SCALE GENOMIC DNA]</scope>
    <source>
        <strain evidence="4 5">CECT 8803</strain>
    </source>
</reference>
<dbReference type="Proteomes" id="UP000581135">
    <property type="component" value="Unassembled WGS sequence"/>
</dbReference>
<dbReference type="InterPro" id="IPR011059">
    <property type="entry name" value="Metal-dep_hydrolase_composite"/>
</dbReference>
<dbReference type="AlphaFoldDB" id="A0A839SPV1"/>
<dbReference type="Gene3D" id="2.30.40.10">
    <property type="entry name" value="Urease, subunit C, domain 1"/>
    <property type="match status" value="1"/>
</dbReference>
<evidence type="ECO:0000259" key="3">
    <source>
        <dbReference type="Pfam" id="PF01979"/>
    </source>
</evidence>
<dbReference type="SUPFAM" id="SSF51338">
    <property type="entry name" value="Composite domain of metallo-dependent hydrolases"/>
    <property type="match status" value="1"/>
</dbReference>
<comment type="similarity">
    <text evidence="2">Belongs to the metallo-dependent hydrolases superfamily. Hydantoinase/dihydropyrimidinase family.</text>
</comment>
<evidence type="ECO:0000313" key="5">
    <source>
        <dbReference type="Proteomes" id="UP000581135"/>
    </source>
</evidence>
<comment type="cofactor">
    <cofactor evidence="1">
        <name>Zn(2+)</name>
        <dbReference type="ChEBI" id="CHEBI:29105"/>
    </cofactor>
</comment>
<dbReference type="RefSeq" id="WP_183415046.1">
    <property type="nucleotide sequence ID" value="NZ_JACHXA010000001.1"/>
</dbReference>
<dbReference type="PANTHER" id="PTHR11647">
    <property type="entry name" value="HYDRANTOINASE/DIHYDROPYRIMIDINASE FAMILY MEMBER"/>
    <property type="match status" value="1"/>
</dbReference>
<dbReference type="FunFam" id="3.20.20.140:FF:000174">
    <property type="entry name" value="Dihydropyrimidinase-related protein 2"/>
    <property type="match status" value="1"/>
</dbReference>
<keyword evidence="5" id="KW-1185">Reference proteome</keyword>
<dbReference type="InterPro" id="IPR050378">
    <property type="entry name" value="Metallo-dep_Hydrolases_sf"/>
</dbReference>
<dbReference type="PANTHER" id="PTHR11647:SF1">
    <property type="entry name" value="COLLAPSIN RESPONSE MEDIATOR PROTEIN"/>
    <property type="match status" value="1"/>
</dbReference>
<comment type="caution">
    <text evidence="4">The sequence shown here is derived from an EMBL/GenBank/DDBJ whole genome shotgun (WGS) entry which is preliminary data.</text>
</comment>
<dbReference type="Gene3D" id="3.20.20.140">
    <property type="entry name" value="Metal-dependent hydrolases"/>
    <property type="match status" value="1"/>
</dbReference>
<feature type="domain" description="Amidohydrolase-related" evidence="3">
    <location>
        <begin position="53"/>
        <end position="434"/>
    </location>
</feature>
<dbReference type="GO" id="GO:0016812">
    <property type="term" value="F:hydrolase activity, acting on carbon-nitrogen (but not peptide) bonds, in cyclic amides"/>
    <property type="evidence" value="ECO:0007669"/>
    <property type="project" value="TreeGrafter"/>
</dbReference>
<dbReference type="InterPro" id="IPR006680">
    <property type="entry name" value="Amidohydro-rel"/>
</dbReference>